<reference evidence="9 10" key="1">
    <citation type="submission" date="2018-06" db="EMBL/GenBank/DDBJ databases">
        <title>Genomic Encyclopedia of Archaeal and Bacterial Type Strains, Phase II (KMG-II): from individual species to whole genera.</title>
        <authorList>
            <person name="Goeker M."/>
        </authorList>
    </citation>
    <scope>NUCLEOTIDE SEQUENCE [LARGE SCALE GENOMIC DNA]</scope>
    <source>
        <strain evidence="9 10">DSM 23857</strain>
    </source>
</reference>
<evidence type="ECO:0000256" key="7">
    <source>
        <dbReference type="PROSITE-ProRule" id="PRU01360"/>
    </source>
</evidence>
<dbReference type="Pfam" id="PF13715">
    <property type="entry name" value="CarbopepD_reg_2"/>
    <property type="match status" value="1"/>
</dbReference>
<evidence type="ECO:0000259" key="8">
    <source>
        <dbReference type="Pfam" id="PF07715"/>
    </source>
</evidence>
<dbReference type="InterPro" id="IPR037066">
    <property type="entry name" value="Plug_dom_sf"/>
</dbReference>
<evidence type="ECO:0000256" key="5">
    <source>
        <dbReference type="ARBA" id="ARBA00023136"/>
    </source>
</evidence>
<dbReference type="EMBL" id="QLLL01000003">
    <property type="protein sequence ID" value="RAJ06636.1"/>
    <property type="molecule type" value="Genomic_DNA"/>
</dbReference>
<evidence type="ECO:0000256" key="1">
    <source>
        <dbReference type="ARBA" id="ARBA00004571"/>
    </source>
</evidence>
<dbReference type="InterPro" id="IPR012910">
    <property type="entry name" value="Plug_dom"/>
</dbReference>
<dbReference type="InterPro" id="IPR036942">
    <property type="entry name" value="Beta-barrel_TonB_sf"/>
</dbReference>
<dbReference type="GO" id="GO:0009279">
    <property type="term" value="C:cell outer membrane"/>
    <property type="evidence" value="ECO:0007669"/>
    <property type="project" value="UniProtKB-SubCell"/>
</dbReference>
<proteinExistence type="inferred from homology"/>
<dbReference type="NCBIfam" id="TIGR04057">
    <property type="entry name" value="SusC_RagA_signa"/>
    <property type="match status" value="1"/>
</dbReference>
<keyword evidence="10" id="KW-1185">Reference proteome</keyword>
<dbReference type="Gene3D" id="2.170.130.10">
    <property type="entry name" value="TonB-dependent receptor, plug domain"/>
    <property type="match status" value="1"/>
</dbReference>
<gene>
    <name evidence="9" type="ORF">LX64_01763</name>
</gene>
<dbReference type="InterPro" id="IPR023997">
    <property type="entry name" value="TonB-dep_OMP_SusC/RagA_CS"/>
</dbReference>
<keyword evidence="6 7" id="KW-0998">Cell outer membrane</keyword>
<keyword evidence="3 7" id="KW-1134">Transmembrane beta strand</keyword>
<dbReference type="NCBIfam" id="TIGR04056">
    <property type="entry name" value="OMP_RagA_SusC"/>
    <property type="match status" value="1"/>
</dbReference>
<keyword evidence="4 7" id="KW-0812">Transmembrane</keyword>
<evidence type="ECO:0000256" key="3">
    <source>
        <dbReference type="ARBA" id="ARBA00022452"/>
    </source>
</evidence>
<dbReference type="Pfam" id="PF07715">
    <property type="entry name" value="Plug"/>
    <property type="match status" value="1"/>
</dbReference>
<keyword evidence="2 7" id="KW-0813">Transport</keyword>
<keyword evidence="5 7" id="KW-0472">Membrane</keyword>
<dbReference type="SUPFAM" id="SSF49464">
    <property type="entry name" value="Carboxypeptidase regulatory domain-like"/>
    <property type="match status" value="1"/>
</dbReference>
<dbReference type="AlphaFoldDB" id="A0A327QPT2"/>
<organism evidence="9 10">
    <name type="scientific">Chitinophaga skermanii</name>
    <dbReference type="NCBI Taxonomy" id="331697"/>
    <lineage>
        <taxon>Bacteria</taxon>
        <taxon>Pseudomonadati</taxon>
        <taxon>Bacteroidota</taxon>
        <taxon>Chitinophagia</taxon>
        <taxon>Chitinophagales</taxon>
        <taxon>Chitinophagaceae</taxon>
        <taxon>Chitinophaga</taxon>
    </lineage>
</organism>
<dbReference type="PROSITE" id="PS52016">
    <property type="entry name" value="TONB_DEPENDENT_REC_3"/>
    <property type="match status" value="1"/>
</dbReference>
<dbReference type="InterPro" id="IPR039426">
    <property type="entry name" value="TonB-dep_rcpt-like"/>
</dbReference>
<sequence length="1120" mass="123352">MLKIAFLGQAFYVPPARKLLLTMKLTSLLLLVMCMQVYATTGHAQNINLSLREASIQQVLKALQKQTNYRFVYHNETLPAGKLVNVAAQNASLQAVLEQAFVGTNLAYEVKDDNLVVIYAGQAAAAKAALTVKGRVTGADNESLPGVAIRALGASVGTISDENGQYTIDVPANVSSLEFSLVGYVKQQVAINNRNVVNVTLQLDVKTLNSVTVTGYTNYTRNRSTSAAAVVGSDKITQVPMATFDQILQGRVPGLVVSSGSGQPGTSANVTLRGVGTINGNSSVLYVIDGVPIESGYLQALNPADIESMTVLKDASSKALYGSRGANGVIVVTTKKGKSGKLSVQYNSQYGVAKMTNSRTTMMNTAQRLQFEEEIGRETGQTIGPGWKYNRNNPDNAGLSASELARYDFMLDSISKLNVDWKDILLRHGKFTEQQISLSGGNDNVRFYSSINYYKQDGIVMRSGLERYTMKNNLDLNYGRFTANINMTLGYASSSFIEREGSSRINNPVASTMYALPYEYPYAGDGTMILPNNASDYGAFGDQEGATALEGLLNRTNTNNQLKGILAGGLAYNLGKGFTIKTRLGLDFRENLDQRFIKPGTYSGDNVDNGNKGSFGEGVRRNFSYITTSGITYAKTINRHDVEVSGFYEFNKSNYRAFNYTGYGIDERLPETPAGITPGTSDNPYIADLSGAREKRALASYMLVGRYTFDSRYTLNASFRYDGSSTVPANNRWHPFYSVGLGWEAKREAFLADIDWLNDLRFRASYGTTASPFNAAYGYQATYGLNSYNGLPGLGADQPGNNLYDWEYAKEFNIGFDFAAFNSRVRIVTDVYNKTTSGLFLEQPISLTSGFGTVLLNSGAVRNRGIEADVQGDVIKTKDFTWTLGFNLAYNKNEVTDLGESGEFERGTTEIVKVGLPLGTHYAPRWAGVDKNNGDPLYYEMDGKTITKSYSFYSLATTGFGSYIPPLTGGFNTGLSYKGIYLNALFSYANKTYRYNNEDYYNENPSFISGNQSTRMLYNRWKKPGEDAILPAITAARRFTSRDIQDASYIRLRNINIGYHLPAHIVQKLKFVKDVHVFVQGQNLYTWTKWKGFDPEDDNGEAMFDFPNPRTYTAGLNINF</sequence>
<dbReference type="Proteomes" id="UP000249547">
    <property type="component" value="Unassembled WGS sequence"/>
</dbReference>
<evidence type="ECO:0000256" key="2">
    <source>
        <dbReference type="ARBA" id="ARBA00022448"/>
    </source>
</evidence>
<dbReference type="InterPro" id="IPR023996">
    <property type="entry name" value="TonB-dep_OMP_SusC/RagA"/>
</dbReference>
<comment type="similarity">
    <text evidence="7">Belongs to the TonB-dependent receptor family.</text>
</comment>
<accession>A0A327QPT2</accession>
<evidence type="ECO:0000256" key="6">
    <source>
        <dbReference type="ARBA" id="ARBA00023237"/>
    </source>
</evidence>
<dbReference type="Gene3D" id="2.40.170.20">
    <property type="entry name" value="TonB-dependent receptor, beta-barrel domain"/>
    <property type="match status" value="1"/>
</dbReference>
<protein>
    <submittedName>
        <fullName evidence="9">TonB-linked SusC/RagA family outer membrane protein</fullName>
    </submittedName>
</protein>
<comment type="subcellular location">
    <subcellularLocation>
        <location evidence="1 7">Cell outer membrane</location>
        <topology evidence="1 7">Multi-pass membrane protein</topology>
    </subcellularLocation>
</comment>
<comment type="caution">
    <text evidence="9">The sequence shown here is derived from an EMBL/GenBank/DDBJ whole genome shotgun (WGS) entry which is preliminary data.</text>
</comment>
<name>A0A327QPT2_9BACT</name>
<evidence type="ECO:0000313" key="10">
    <source>
        <dbReference type="Proteomes" id="UP000249547"/>
    </source>
</evidence>
<dbReference type="Gene3D" id="2.60.40.1120">
    <property type="entry name" value="Carboxypeptidase-like, regulatory domain"/>
    <property type="match status" value="1"/>
</dbReference>
<evidence type="ECO:0000256" key="4">
    <source>
        <dbReference type="ARBA" id="ARBA00022692"/>
    </source>
</evidence>
<dbReference type="InterPro" id="IPR008969">
    <property type="entry name" value="CarboxyPept-like_regulatory"/>
</dbReference>
<evidence type="ECO:0000313" key="9">
    <source>
        <dbReference type="EMBL" id="RAJ06636.1"/>
    </source>
</evidence>
<dbReference type="SUPFAM" id="SSF56935">
    <property type="entry name" value="Porins"/>
    <property type="match status" value="1"/>
</dbReference>
<feature type="domain" description="TonB-dependent receptor plug" evidence="8">
    <location>
        <begin position="223"/>
        <end position="329"/>
    </location>
</feature>